<protein>
    <recommendedName>
        <fullName evidence="4">SH3 domain-containing protein</fullName>
    </recommendedName>
</protein>
<dbReference type="AlphaFoldDB" id="A0A1M6WNB6"/>
<reference evidence="3" key="1">
    <citation type="submission" date="2016-11" db="EMBL/GenBank/DDBJ databases">
        <authorList>
            <person name="Varghese N."/>
            <person name="Submissions S."/>
        </authorList>
    </citation>
    <scope>NUCLEOTIDE SEQUENCE [LARGE SCALE GENOMIC DNA]</scope>
    <source>
        <strain evidence="3">DSM 26134</strain>
    </source>
</reference>
<dbReference type="STRING" id="156994.SAMN04488028_1142"/>
<sequence length="232" mass="26421">MKRIILLSIVSLTSFFVSAQETPLECMDGVWTVYYDDSNQKGFSLRKGHNVVSISYIEGSSSYKPSITELIIGFLDYDPNVAGKVNYTDLKPDGSYYVEFYTDELSQDSVFTSSYFTTPGYEGCDSEGLYIQARQMMEYGRLERLPSKAVRYLYEAGKESGRNYISEYLDTQVAQVKVDKCVIYSAPDVPTKMFMVSGDVPTILEEKGDWLRFEFLSTRLVNGWIKKGDVEF</sequence>
<accession>A0A1M6WNB6</accession>
<feature type="chain" id="PRO_5012567957" description="SH3 domain-containing protein" evidence="1">
    <location>
        <begin position="20"/>
        <end position="232"/>
    </location>
</feature>
<dbReference type="EMBL" id="FRAA01000014">
    <property type="protein sequence ID" value="SHK95260.1"/>
    <property type="molecule type" value="Genomic_DNA"/>
</dbReference>
<evidence type="ECO:0000313" key="2">
    <source>
        <dbReference type="EMBL" id="SHK95260.1"/>
    </source>
</evidence>
<organism evidence="2 3">
    <name type="scientific">Reichenbachiella agariperforans</name>
    <dbReference type="NCBI Taxonomy" id="156994"/>
    <lineage>
        <taxon>Bacteria</taxon>
        <taxon>Pseudomonadati</taxon>
        <taxon>Bacteroidota</taxon>
        <taxon>Cytophagia</taxon>
        <taxon>Cytophagales</taxon>
        <taxon>Reichenbachiellaceae</taxon>
        <taxon>Reichenbachiella</taxon>
    </lineage>
</organism>
<feature type="signal peptide" evidence="1">
    <location>
        <begin position="1"/>
        <end position="19"/>
    </location>
</feature>
<evidence type="ECO:0008006" key="4">
    <source>
        <dbReference type="Google" id="ProtNLM"/>
    </source>
</evidence>
<dbReference type="Proteomes" id="UP000184474">
    <property type="component" value="Unassembled WGS sequence"/>
</dbReference>
<keyword evidence="1" id="KW-0732">Signal</keyword>
<evidence type="ECO:0000256" key="1">
    <source>
        <dbReference type="SAM" id="SignalP"/>
    </source>
</evidence>
<proteinExistence type="predicted"/>
<name>A0A1M6WNB6_REIAG</name>
<evidence type="ECO:0000313" key="3">
    <source>
        <dbReference type="Proteomes" id="UP000184474"/>
    </source>
</evidence>
<gene>
    <name evidence="2" type="ORF">SAMN04488028_1142</name>
</gene>
<dbReference type="RefSeq" id="WP_139281120.1">
    <property type="nucleotide sequence ID" value="NZ_FRAA01000014.1"/>
</dbReference>
<keyword evidence="3" id="KW-1185">Reference proteome</keyword>